<dbReference type="InterPro" id="IPR003029">
    <property type="entry name" value="S1_domain"/>
</dbReference>
<dbReference type="FunFam" id="1.10.150.310:FF:000001">
    <property type="entry name" value="RNA-binding transcriptional accessory protein"/>
    <property type="match status" value="1"/>
</dbReference>
<dbReference type="Gene3D" id="2.40.50.140">
    <property type="entry name" value="Nucleic acid-binding proteins"/>
    <property type="match status" value="1"/>
</dbReference>
<dbReference type="Pfam" id="PF09371">
    <property type="entry name" value="Tex_N"/>
    <property type="match status" value="1"/>
</dbReference>
<dbReference type="Gene3D" id="3.30.420.140">
    <property type="entry name" value="YqgF/RNase H-like domain"/>
    <property type="match status" value="1"/>
</dbReference>
<evidence type="ECO:0000313" key="2">
    <source>
        <dbReference type="EMBL" id="SDJ86902.1"/>
    </source>
</evidence>
<dbReference type="PROSITE" id="PS50126">
    <property type="entry name" value="S1"/>
    <property type="match status" value="1"/>
</dbReference>
<dbReference type="GO" id="GO:0003729">
    <property type="term" value="F:mRNA binding"/>
    <property type="evidence" value="ECO:0007669"/>
    <property type="project" value="UniProtKB-ARBA"/>
</dbReference>
<dbReference type="Proteomes" id="UP000199433">
    <property type="component" value="Unassembled WGS sequence"/>
</dbReference>
<dbReference type="FunFam" id="3.30.420.140:FF:000001">
    <property type="entry name" value="RNA-binding transcriptional accessory protein"/>
    <property type="match status" value="1"/>
</dbReference>
<dbReference type="CDD" id="cd05685">
    <property type="entry name" value="S1_Tex"/>
    <property type="match status" value="1"/>
</dbReference>
<dbReference type="InterPro" id="IPR012340">
    <property type="entry name" value="NA-bd_OB-fold"/>
</dbReference>
<dbReference type="InterPro" id="IPR012337">
    <property type="entry name" value="RNaseH-like_sf"/>
</dbReference>
<dbReference type="Pfam" id="PF00575">
    <property type="entry name" value="S1"/>
    <property type="match status" value="1"/>
</dbReference>
<dbReference type="STRING" id="426701.SAMN04488098_100610"/>
<name>A0A1G8X8G6_9LACT</name>
<dbReference type="InterPro" id="IPR044146">
    <property type="entry name" value="S1_Tex"/>
</dbReference>
<dbReference type="SUPFAM" id="SSF47781">
    <property type="entry name" value="RuvA domain 2-like"/>
    <property type="match status" value="2"/>
</dbReference>
<dbReference type="Pfam" id="PF22706">
    <property type="entry name" value="Tex_central_region"/>
    <property type="match status" value="1"/>
</dbReference>
<dbReference type="Gene3D" id="1.10.150.310">
    <property type="entry name" value="Tex RuvX-like domain-like"/>
    <property type="match status" value="1"/>
</dbReference>
<evidence type="ECO:0000313" key="3">
    <source>
        <dbReference type="Proteomes" id="UP000199433"/>
    </source>
</evidence>
<dbReference type="GO" id="GO:0003735">
    <property type="term" value="F:structural constituent of ribosome"/>
    <property type="evidence" value="ECO:0007669"/>
    <property type="project" value="TreeGrafter"/>
</dbReference>
<dbReference type="InterPro" id="IPR023319">
    <property type="entry name" value="Tex-like_HTH_dom_sf"/>
</dbReference>
<dbReference type="SMART" id="SM00316">
    <property type="entry name" value="S1"/>
    <property type="match status" value="1"/>
</dbReference>
<feature type="domain" description="S1 motif" evidence="1">
    <location>
        <begin position="653"/>
        <end position="722"/>
    </location>
</feature>
<dbReference type="FunFam" id="2.40.50.140:FF:000051">
    <property type="entry name" value="RNA-binding transcriptional accessory protein"/>
    <property type="match status" value="1"/>
</dbReference>
<dbReference type="Pfam" id="PF12836">
    <property type="entry name" value="HHH_3"/>
    <property type="match status" value="1"/>
</dbReference>
<dbReference type="SUPFAM" id="SSF158832">
    <property type="entry name" value="Tex N-terminal region-like"/>
    <property type="match status" value="1"/>
</dbReference>
<dbReference type="InterPro" id="IPR037027">
    <property type="entry name" value="YqgF/RNaseH-like_dom_sf"/>
</dbReference>
<dbReference type="Gene3D" id="1.10.3500.10">
    <property type="entry name" value="Tex N-terminal region-like"/>
    <property type="match status" value="1"/>
</dbReference>
<dbReference type="SUPFAM" id="SSF53098">
    <property type="entry name" value="Ribonuclease H-like"/>
    <property type="match status" value="1"/>
</dbReference>
<dbReference type="PANTHER" id="PTHR10724">
    <property type="entry name" value="30S RIBOSOMAL PROTEIN S1"/>
    <property type="match status" value="1"/>
</dbReference>
<dbReference type="PANTHER" id="PTHR10724:SF10">
    <property type="entry name" value="S1 RNA-BINDING DOMAIN-CONTAINING PROTEIN 1"/>
    <property type="match status" value="1"/>
</dbReference>
<keyword evidence="3" id="KW-1185">Reference proteome</keyword>
<dbReference type="AlphaFoldDB" id="A0A1G8X8G6"/>
<organism evidence="2 3">
    <name type="scientific">Alkalibacterium thalassium</name>
    <dbReference type="NCBI Taxonomy" id="426701"/>
    <lineage>
        <taxon>Bacteria</taxon>
        <taxon>Bacillati</taxon>
        <taxon>Bacillota</taxon>
        <taxon>Bacilli</taxon>
        <taxon>Lactobacillales</taxon>
        <taxon>Carnobacteriaceae</taxon>
        <taxon>Alkalibacterium</taxon>
    </lineage>
</organism>
<dbReference type="GO" id="GO:0005737">
    <property type="term" value="C:cytoplasm"/>
    <property type="evidence" value="ECO:0007669"/>
    <property type="project" value="UniProtKB-ARBA"/>
</dbReference>
<dbReference type="SMART" id="SM00732">
    <property type="entry name" value="YqgFc"/>
    <property type="match status" value="1"/>
</dbReference>
<dbReference type="InterPro" id="IPR018974">
    <property type="entry name" value="Tex-like_N"/>
</dbReference>
<dbReference type="InterPro" id="IPR023323">
    <property type="entry name" value="Tex-like_dom_sf"/>
</dbReference>
<dbReference type="RefSeq" id="WP_245683005.1">
    <property type="nucleotide sequence ID" value="NZ_FNFK01000006.1"/>
</dbReference>
<sequence>MTDTSKDQIIQLLNKELTDYSKKQILSVLDLLQDGNTVPFIARYRKEVTGSLDEVQIREIEERHTYLTNLEKRKSDVLASIEEQGKLTPELERDIKAATQMQRVEDLYRPYKQKRRTKATIAKEQGLEPLAEWILTFPSGDLEGEASQFIDAEKGVETLEDVLSGVHEILAEYISDNPTYRTWIREFTFNNGTIESRVKDKSLDEKGVYEMYYEYSETVKSLVSHRILALNRGEKEEVLSVSIDSDEDRIHGYMMKQELPDGKATPATNKVKEAISDAYKRFIGPAIERDIRNELTEKAEDQAIEVFGENLSNLLLQAPLKDQTILGLDPAYRTGCKLAVIDATGKVLAIDVIYPHKPASGRKREEAAGKFLNMVKKYSVDTIAIGNGTASRESETFVAEQLKSVDRQVAYVIVNEAGASVYSASEEARREFPDFQVEERSAVSIARRLQDPLAELVKIDPKSIGVGQYQHDVSQKKLTEQLDFVIETVVNQVGVNVNTASAALLKHISGLTKTTAENVVTFREENGKFTSRAQLKKVKRLGPKAFEQAVGFLRIPDGKEPFDNTGIHPETYKQAETILSMAGVSKADLGSDDLNNRIRMLDVSKVLDETGLGQETYEDILNALVAPGRDMRDDMPAPLLRTDVLTMEDLKEGMELEGTVRNVVDFGAFVDIGVKQDGLVHISKLSNKFVKHPKDVVAVGDIVKVWIESVDLKKGRIALTMENK</sequence>
<evidence type="ECO:0000259" key="1">
    <source>
        <dbReference type="PROSITE" id="PS50126"/>
    </source>
</evidence>
<protein>
    <recommendedName>
        <fullName evidence="1">S1 motif domain-containing protein</fullName>
    </recommendedName>
</protein>
<gene>
    <name evidence="2" type="ORF">SAMN04488098_100610</name>
</gene>
<dbReference type="GO" id="GO:0006139">
    <property type="term" value="P:nucleobase-containing compound metabolic process"/>
    <property type="evidence" value="ECO:0007669"/>
    <property type="project" value="InterPro"/>
</dbReference>
<dbReference type="InterPro" id="IPR010994">
    <property type="entry name" value="RuvA_2-like"/>
</dbReference>
<dbReference type="InterPro" id="IPR050437">
    <property type="entry name" value="Ribos_protein_bS1-like"/>
</dbReference>
<dbReference type="EMBL" id="FNFK01000006">
    <property type="protein sequence ID" value="SDJ86902.1"/>
    <property type="molecule type" value="Genomic_DNA"/>
</dbReference>
<dbReference type="Gene3D" id="1.10.10.650">
    <property type="entry name" value="RuvA domain 2-like"/>
    <property type="match status" value="1"/>
</dbReference>
<dbReference type="SUPFAM" id="SSF50249">
    <property type="entry name" value="Nucleic acid-binding proteins"/>
    <property type="match status" value="1"/>
</dbReference>
<dbReference type="FunFam" id="1.10.10.650:FF:000001">
    <property type="entry name" value="S1 RNA-binding domain 1"/>
    <property type="match status" value="1"/>
</dbReference>
<dbReference type="GO" id="GO:0006412">
    <property type="term" value="P:translation"/>
    <property type="evidence" value="ECO:0007669"/>
    <property type="project" value="TreeGrafter"/>
</dbReference>
<accession>A0A1G8X8G6</accession>
<dbReference type="InterPro" id="IPR006641">
    <property type="entry name" value="YqgF/RNaseH-like_dom"/>
</dbReference>
<dbReference type="InterPro" id="IPR032639">
    <property type="entry name" value="Tex_YqgF"/>
</dbReference>
<reference evidence="3" key="1">
    <citation type="submission" date="2016-10" db="EMBL/GenBank/DDBJ databases">
        <authorList>
            <person name="Varghese N."/>
            <person name="Submissions S."/>
        </authorList>
    </citation>
    <scope>NUCLEOTIDE SEQUENCE [LARGE SCALE GENOMIC DNA]</scope>
    <source>
        <strain evidence="3">DSM 19181</strain>
    </source>
</reference>
<dbReference type="Pfam" id="PF17674">
    <property type="entry name" value="HHH_9"/>
    <property type="match status" value="1"/>
</dbReference>
<dbReference type="InterPro" id="IPR055179">
    <property type="entry name" value="Tex-like_central_region"/>
</dbReference>
<proteinExistence type="predicted"/>
<dbReference type="Pfam" id="PF16921">
    <property type="entry name" value="Tex_YqgF"/>
    <property type="match status" value="1"/>
</dbReference>
<dbReference type="InterPro" id="IPR041692">
    <property type="entry name" value="HHH_9"/>
</dbReference>